<name>A0A930YPW9_9ACTN</name>
<organism evidence="5 6">
    <name type="scientific">Lancefieldella rimae</name>
    <dbReference type="NCBI Taxonomy" id="1383"/>
    <lineage>
        <taxon>Bacteria</taxon>
        <taxon>Bacillati</taxon>
        <taxon>Actinomycetota</taxon>
        <taxon>Coriobacteriia</taxon>
        <taxon>Coriobacteriales</taxon>
        <taxon>Atopobiaceae</taxon>
        <taxon>Lancefieldella</taxon>
    </lineage>
</organism>
<gene>
    <name evidence="5" type="ORF">HXK26_04650</name>
</gene>
<evidence type="ECO:0000256" key="1">
    <source>
        <dbReference type="ARBA" id="ARBA00022801"/>
    </source>
</evidence>
<evidence type="ECO:0000313" key="6">
    <source>
        <dbReference type="Proteomes" id="UP000698335"/>
    </source>
</evidence>
<feature type="active site" description="Proton donor/acceptor" evidence="2">
    <location>
        <position position="195"/>
    </location>
</feature>
<dbReference type="Proteomes" id="UP000698335">
    <property type="component" value="Unassembled WGS sequence"/>
</dbReference>
<dbReference type="GO" id="GO:0016787">
    <property type="term" value="F:hydrolase activity"/>
    <property type="evidence" value="ECO:0007669"/>
    <property type="project" value="UniProtKB-KW"/>
</dbReference>
<feature type="transmembrane region" description="Helical" evidence="4">
    <location>
        <begin position="47"/>
        <end position="69"/>
    </location>
</feature>
<feature type="transmembrane region" description="Helical" evidence="4">
    <location>
        <begin position="300"/>
        <end position="322"/>
    </location>
</feature>
<keyword evidence="4" id="KW-0812">Transmembrane</keyword>
<feature type="region of interest" description="Disordered" evidence="3">
    <location>
        <begin position="1"/>
        <end position="42"/>
    </location>
</feature>
<keyword evidence="4" id="KW-0472">Membrane</keyword>
<dbReference type="EMBL" id="JABZGW010000182">
    <property type="protein sequence ID" value="MBF4807965.1"/>
    <property type="molecule type" value="Genomic_DNA"/>
</dbReference>
<dbReference type="InterPro" id="IPR042002">
    <property type="entry name" value="Sortase_C"/>
</dbReference>
<dbReference type="SUPFAM" id="SSF63817">
    <property type="entry name" value="Sortase"/>
    <property type="match status" value="1"/>
</dbReference>
<dbReference type="NCBIfam" id="TIGR01076">
    <property type="entry name" value="sortase_fam"/>
    <property type="match status" value="1"/>
</dbReference>
<dbReference type="NCBIfam" id="NF033745">
    <property type="entry name" value="class_C_sortase"/>
    <property type="match status" value="1"/>
</dbReference>
<protein>
    <submittedName>
        <fullName evidence="5">Class C sortase</fullName>
    </submittedName>
</protein>
<evidence type="ECO:0000256" key="2">
    <source>
        <dbReference type="PIRSR" id="PIRSR605754-1"/>
    </source>
</evidence>
<comment type="caution">
    <text evidence="5">The sequence shown here is derived from an EMBL/GenBank/DDBJ whole genome shotgun (WGS) entry which is preliminary data.</text>
</comment>
<evidence type="ECO:0000313" key="5">
    <source>
        <dbReference type="EMBL" id="MBF4807965.1"/>
    </source>
</evidence>
<feature type="active site" description="Acyl-thioester intermediate" evidence="2">
    <location>
        <position position="257"/>
    </location>
</feature>
<feature type="compositionally biased region" description="Polar residues" evidence="3">
    <location>
        <begin position="29"/>
        <end position="38"/>
    </location>
</feature>
<sequence length="330" mass="36065">MVHAKHMKHDAEAGENAFSPALPALPTRRPSTTHTTNPAPKKKKKKLVQVIAAIVFVVGGLLLLSYPFVSDWLNQQAQNEISAQQEQKVATLSQDNLEEEKKAATAYNTRLLSGSAQVIDPFDAHNTLPGNEDYNRVLNVAGDGVMGELFIPSISVDLPIYHYTTDETLAHGVGHVVNTSVPIGGPSTHAVLAGHTGLPSARLFDRLEELKTGDYFIIRVLGEDHAYKVTSTEVVLPEEVMSLSVEEGKDQVTLVTCTPYGVNTHRLLVHGERCEVPDAWKNGSNAERHALELPQSRSQILLFTIAGIILSSLLVLIVLLVLKIRKNKKD</sequence>
<keyword evidence="1" id="KW-0378">Hydrolase</keyword>
<dbReference type="CDD" id="cd05827">
    <property type="entry name" value="Sortase_C"/>
    <property type="match status" value="1"/>
</dbReference>
<evidence type="ECO:0000256" key="4">
    <source>
        <dbReference type="SAM" id="Phobius"/>
    </source>
</evidence>
<keyword evidence="4" id="KW-1133">Transmembrane helix</keyword>
<dbReference type="Pfam" id="PF04203">
    <property type="entry name" value="Sortase"/>
    <property type="match status" value="1"/>
</dbReference>
<dbReference type="InterPro" id="IPR005754">
    <property type="entry name" value="Sortase"/>
</dbReference>
<dbReference type="Gene3D" id="2.40.260.10">
    <property type="entry name" value="Sortase"/>
    <property type="match status" value="1"/>
</dbReference>
<dbReference type="AlphaFoldDB" id="A0A930YPW9"/>
<reference evidence="5" key="1">
    <citation type="submission" date="2020-04" db="EMBL/GenBank/DDBJ databases">
        <title>Deep metagenomics examines the oral microbiome during advanced dental caries in children, revealing novel taxa and co-occurrences with host molecules.</title>
        <authorList>
            <person name="Baker J.L."/>
            <person name="Morton J.T."/>
            <person name="Dinis M."/>
            <person name="Alvarez R."/>
            <person name="Tran N.C."/>
            <person name="Knight R."/>
            <person name="Edlund A."/>
        </authorList>
    </citation>
    <scope>NUCLEOTIDE SEQUENCE</scope>
    <source>
        <strain evidence="5">JCVI_38_bin.5</strain>
    </source>
</reference>
<proteinExistence type="predicted"/>
<evidence type="ECO:0000256" key="3">
    <source>
        <dbReference type="SAM" id="MobiDB-lite"/>
    </source>
</evidence>
<dbReference type="InterPro" id="IPR023365">
    <property type="entry name" value="Sortase_dom-sf"/>
</dbReference>
<accession>A0A930YPW9</accession>